<accession>A0A644WXR7</accession>
<dbReference type="AlphaFoldDB" id="A0A644WXR7"/>
<evidence type="ECO:0000313" key="1">
    <source>
        <dbReference type="EMBL" id="MPM08696.1"/>
    </source>
</evidence>
<name>A0A644WXR7_9ZZZZ</name>
<protein>
    <recommendedName>
        <fullName evidence="2">Sema domain-containing protein</fullName>
    </recommendedName>
</protein>
<reference evidence="1" key="1">
    <citation type="submission" date="2019-08" db="EMBL/GenBank/DDBJ databases">
        <authorList>
            <person name="Kucharzyk K."/>
            <person name="Murdoch R.W."/>
            <person name="Higgins S."/>
            <person name="Loffler F."/>
        </authorList>
    </citation>
    <scope>NUCLEOTIDE SEQUENCE</scope>
</reference>
<organism evidence="1">
    <name type="scientific">bioreactor metagenome</name>
    <dbReference type="NCBI Taxonomy" id="1076179"/>
    <lineage>
        <taxon>unclassified sequences</taxon>
        <taxon>metagenomes</taxon>
        <taxon>ecological metagenomes</taxon>
    </lineage>
</organism>
<gene>
    <name evidence="1" type="ORF">SDC9_55010</name>
</gene>
<comment type="caution">
    <text evidence="1">The sequence shown here is derived from an EMBL/GenBank/DDBJ whole genome shotgun (WGS) entry which is preliminary data.</text>
</comment>
<evidence type="ECO:0008006" key="2">
    <source>
        <dbReference type="Google" id="ProtNLM"/>
    </source>
</evidence>
<proteinExistence type="predicted"/>
<sequence length="63" mass="7025">MGQVNQLKERYIMKFGTSGNLIHVYRVNARINSICVSNDDTKMYAIILADNLDYTIASIGIGT</sequence>
<dbReference type="EMBL" id="VSSQ01001481">
    <property type="protein sequence ID" value="MPM08696.1"/>
    <property type="molecule type" value="Genomic_DNA"/>
</dbReference>